<sequence>MDSSSEDDADAAAKEAESTASPSPPNNVYNDPDDGGKDLAQNRYFEDEAFMGYLKYLMYWTLAEYVKFIMYSHCLYFLELLQNANFRNAMAHPGNKESAHRQQFFFWKNYRNNRLRHIAPRPEPAVVPPASAALP</sequence>
<proteinExistence type="predicted"/>
<dbReference type="Proteomes" id="UP001057402">
    <property type="component" value="Chromosome 8"/>
</dbReference>
<evidence type="ECO:0000313" key="1">
    <source>
        <dbReference type="EMBL" id="KAI4330808.1"/>
    </source>
</evidence>
<organism evidence="1 2">
    <name type="scientific">Melastoma candidum</name>
    <dbReference type="NCBI Taxonomy" id="119954"/>
    <lineage>
        <taxon>Eukaryota</taxon>
        <taxon>Viridiplantae</taxon>
        <taxon>Streptophyta</taxon>
        <taxon>Embryophyta</taxon>
        <taxon>Tracheophyta</taxon>
        <taxon>Spermatophyta</taxon>
        <taxon>Magnoliopsida</taxon>
        <taxon>eudicotyledons</taxon>
        <taxon>Gunneridae</taxon>
        <taxon>Pentapetalae</taxon>
        <taxon>rosids</taxon>
        <taxon>malvids</taxon>
        <taxon>Myrtales</taxon>
        <taxon>Melastomataceae</taxon>
        <taxon>Melastomatoideae</taxon>
        <taxon>Melastomateae</taxon>
        <taxon>Melastoma</taxon>
    </lineage>
</organism>
<protein>
    <submittedName>
        <fullName evidence="1">Uncharacterized protein</fullName>
    </submittedName>
</protein>
<name>A0ACB9N2J3_9MYRT</name>
<comment type="caution">
    <text evidence="1">The sequence shown here is derived from an EMBL/GenBank/DDBJ whole genome shotgun (WGS) entry which is preliminary data.</text>
</comment>
<keyword evidence="2" id="KW-1185">Reference proteome</keyword>
<accession>A0ACB9N2J3</accession>
<reference evidence="2" key="1">
    <citation type="journal article" date="2023" name="Front. Plant Sci.">
        <title>Chromosomal-level genome assembly of Melastoma candidum provides insights into trichome evolution.</title>
        <authorList>
            <person name="Zhong Y."/>
            <person name="Wu W."/>
            <person name="Sun C."/>
            <person name="Zou P."/>
            <person name="Liu Y."/>
            <person name="Dai S."/>
            <person name="Zhou R."/>
        </authorList>
    </citation>
    <scope>NUCLEOTIDE SEQUENCE [LARGE SCALE GENOMIC DNA]</scope>
</reference>
<gene>
    <name evidence="1" type="ORF">MLD38_029057</name>
</gene>
<dbReference type="EMBL" id="CM042887">
    <property type="protein sequence ID" value="KAI4330808.1"/>
    <property type="molecule type" value="Genomic_DNA"/>
</dbReference>
<evidence type="ECO:0000313" key="2">
    <source>
        <dbReference type="Proteomes" id="UP001057402"/>
    </source>
</evidence>